<dbReference type="AlphaFoldDB" id="A0AAV9ESH6"/>
<evidence type="ECO:0000256" key="8">
    <source>
        <dbReference type="ARBA" id="ARBA00047664"/>
    </source>
</evidence>
<dbReference type="Pfam" id="PF00551">
    <property type="entry name" value="Formyl_trans_N"/>
    <property type="match status" value="2"/>
</dbReference>
<keyword evidence="4" id="KW-0658">Purine biosynthesis</keyword>
<organism evidence="10 11">
    <name type="scientific">Acorus calamus</name>
    <name type="common">Sweet flag</name>
    <dbReference type="NCBI Taxonomy" id="4465"/>
    <lineage>
        <taxon>Eukaryota</taxon>
        <taxon>Viridiplantae</taxon>
        <taxon>Streptophyta</taxon>
        <taxon>Embryophyta</taxon>
        <taxon>Tracheophyta</taxon>
        <taxon>Spermatophyta</taxon>
        <taxon>Magnoliopsida</taxon>
        <taxon>Liliopsida</taxon>
        <taxon>Acoraceae</taxon>
        <taxon>Acorus</taxon>
    </lineage>
</organism>
<dbReference type="InterPro" id="IPR036477">
    <property type="entry name" value="Formyl_transf_N_sf"/>
</dbReference>
<evidence type="ECO:0000256" key="6">
    <source>
        <dbReference type="ARBA" id="ARBA00041324"/>
    </source>
</evidence>
<evidence type="ECO:0000256" key="5">
    <source>
        <dbReference type="ARBA" id="ARBA00038440"/>
    </source>
</evidence>
<reference evidence="10" key="1">
    <citation type="journal article" date="2023" name="Nat. Commun.">
        <title>Diploid and tetraploid genomes of Acorus and the evolution of monocots.</title>
        <authorList>
            <person name="Ma L."/>
            <person name="Liu K.W."/>
            <person name="Li Z."/>
            <person name="Hsiao Y.Y."/>
            <person name="Qi Y."/>
            <person name="Fu T."/>
            <person name="Tang G.D."/>
            <person name="Zhang D."/>
            <person name="Sun W.H."/>
            <person name="Liu D.K."/>
            <person name="Li Y."/>
            <person name="Chen G.Z."/>
            <person name="Liu X.D."/>
            <person name="Liao X.Y."/>
            <person name="Jiang Y.T."/>
            <person name="Yu X."/>
            <person name="Hao Y."/>
            <person name="Huang J."/>
            <person name="Zhao X.W."/>
            <person name="Ke S."/>
            <person name="Chen Y.Y."/>
            <person name="Wu W.L."/>
            <person name="Hsu J.L."/>
            <person name="Lin Y.F."/>
            <person name="Huang M.D."/>
            <person name="Li C.Y."/>
            <person name="Huang L."/>
            <person name="Wang Z.W."/>
            <person name="Zhao X."/>
            <person name="Zhong W.Y."/>
            <person name="Peng D.H."/>
            <person name="Ahmad S."/>
            <person name="Lan S."/>
            <person name="Zhang J.S."/>
            <person name="Tsai W.C."/>
            <person name="Van de Peer Y."/>
            <person name="Liu Z.J."/>
        </authorList>
    </citation>
    <scope>NUCLEOTIDE SEQUENCE</scope>
    <source>
        <strain evidence="10">CP</strain>
    </source>
</reference>
<dbReference type="GO" id="GO:0004644">
    <property type="term" value="F:phosphoribosylglycinamide formyltransferase activity"/>
    <property type="evidence" value="ECO:0007669"/>
    <property type="project" value="UniProtKB-EC"/>
</dbReference>
<accession>A0AAV9ESH6</accession>
<gene>
    <name evidence="10" type="ORF">QJS10_CPA05g00974</name>
</gene>
<sequence>MEVQRLDFRVPSLSSLFRPLNRPQKAPILIIKSPSFSLPRSIDAKSASKSSLKSPQFKGFQCRRSFGRTDEDGVSGLEGRSTKKRLAVFVSGGGSNFQSVHEATLQGSVFGVVVVLVTNKPDCGGAKYARNNGIPVALYPKISSTPEGLSSVDLVDYLAYSGPTVHFVDEHYDTGRILAQRVVPVLATDAPEELASRVLHEEHKLYVEATSALCDGRITWREDGVPLIQSKENPDIYS</sequence>
<dbReference type="GO" id="GO:0009507">
    <property type="term" value="C:chloroplast"/>
    <property type="evidence" value="ECO:0007669"/>
    <property type="project" value="TreeGrafter"/>
</dbReference>
<dbReference type="Proteomes" id="UP001180020">
    <property type="component" value="Unassembled WGS sequence"/>
</dbReference>
<comment type="catalytic activity">
    <reaction evidence="8">
        <text>N(1)-(5-phospho-beta-D-ribosyl)glycinamide + (6R)-10-formyltetrahydrofolate = N(2)-formyl-N(1)-(5-phospho-beta-D-ribosyl)glycinamide + (6S)-5,6,7,8-tetrahydrofolate + H(+)</text>
        <dbReference type="Rhea" id="RHEA:15053"/>
        <dbReference type="ChEBI" id="CHEBI:15378"/>
        <dbReference type="ChEBI" id="CHEBI:57453"/>
        <dbReference type="ChEBI" id="CHEBI:143788"/>
        <dbReference type="ChEBI" id="CHEBI:147286"/>
        <dbReference type="ChEBI" id="CHEBI:195366"/>
        <dbReference type="EC" id="2.1.2.2"/>
    </reaction>
</comment>
<dbReference type="PANTHER" id="PTHR43369:SF2">
    <property type="entry name" value="PHOSPHORIBOSYLGLYCINAMIDE FORMYLTRANSFERASE"/>
    <property type="match status" value="1"/>
</dbReference>
<feature type="domain" description="Formyl transferase N-terminal" evidence="9">
    <location>
        <begin position="84"/>
        <end position="158"/>
    </location>
</feature>
<evidence type="ECO:0000256" key="3">
    <source>
        <dbReference type="ARBA" id="ARBA00022679"/>
    </source>
</evidence>
<dbReference type="PANTHER" id="PTHR43369">
    <property type="entry name" value="PHOSPHORIBOSYLGLYCINAMIDE FORMYLTRANSFERASE"/>
    <property type="match status" value="1"/>
</dbReference>
<comment type="similarity">
    <text evidence="5">Belongs to the GART family.</text>
</comment>
<proteinExistence type="inferred from homology"/>
<reference evidence="10" key="2">
    <citation type="submission" date="2023-06" db="EMBL/GenBank/DDBJ databases">
        <authorList>
            <person name="Ma L."/>
            <person name="Liu K.-W."/>
            <person name="Li Z."/>
            <person name="Hsiao Y.-Y."/>
            <person name="Qi Y."/>
            <person name="Fu T."/>
            <person name="Tang G."/>
            <person name="Zhang D."/>
            <person name="Sun W.-H."/>
            <person name="Liu D.-K."/>
            <person name="Li Y."/>
            <person name="Chen G.-Z."/>
            <person name="Liu X.-D."/>
            <person name="Liao X.-Y."/>
            <person name="Jiang Y.-T."/>
            <person name="Yu X."/>
            <person name="Hao Y."/>
            <person name="Huang J."/>
            <person name="Zhao X.-W."/>
            <person name="Ke S."/>
            <person name="Chen Y.-Y."/>
            <person name="Wu W.-L."/>
            <person name="Hsu J.-L."/>
            <person name="Lin Y.-F."/>
            <person name="Huang M.-D."/>
            <person name="Li C.-Y."/>
            <person name="Huang L."/>
            <person name="Wang Z.-W."/>
            <person name="Zhao X."/>
            <person name="Zhong W.-Y."/>
            <person name="Peng D.-H."/>
            <person name="Ahmad S."/>
            <person name="Lan S."/>
            <person name="Zhang J.-S."/>
            <person name="Tsai W.-C."/>
            <person name="Van De Peer Y."/>
            <person name="Liu Z.-J."/>
        </authorList>
    </citation>
    <scope>NUCLEOTIDE SEQUENCE</scope>
    <source>
        <strain evidence="10">CP</strain>
        <tissue evidence="10">Leaves</tissue>
    </source>
</reference>
<dbReference type="GO" id="GO:0006189">
    <property type="term" value="P:'de novo' IMP biosynthetic process"/>
    <property type="evidence" value="ECO:0007669"/>
    <property type="project" value="TreeGrafter"/>
</dbReference>
<dbReference type="SUPFAM" id="SSF53328">
    <property type="entry name" value="Formyltransferase"/>
    <property type="match status" value="1"/>
</dbReference>
<evidence type="ECO:0000256" key="1">
    <source>
        <dbReference type="ARBA" id="ARBA00005054"/>
    </source>
</evidence>
<keyword evidence="11" id="KW-1185">Reference proteome</keyword>
<comment type="pathway">
    <text evidence="1">Purine metabolism; IMP biosynthesis via de novo pathway; N(2)-formyl-N(1)-(5-phospho-D-ribosyl)glycinamide from N(1)-(5-phospho-D-ribosyl)glycinamide (10-formyl THF route): step 1/1.</text>
</comment>
<dbReference type="PROSITE" id="PS00373">
    <property type="entry name" value="GART"/>
    <property type="match status" value="1"/>
</dbReference>
<keyword evidence="3" id="KW-0808">Transferase</keyword>
<evidence type="ECO:0000256" key="7">
    <source>
        <dbReference type="ARBA" id="ARBA00041682"/>
    </source>
</evidence>
<name>A0AAV9ESH6_ACOCL</name>
<evidence type="ECO:0000256" key="4">
    <source>
        <dbReference type="ARBA" id="ARBA00022755"/>
    </source>
</evidence>
<evidence type="ECO:0000259" key="9">
    <source>
        <dbReference type="Pfam" id="PF00551"/>
    </source>
</evidence>
<protein>
    <recommendedName>
        <fullName evidence="2">phosphoribosylglycinamide formyltransferase 1</fullName>
        <ecNumber evidence="2">2.1.2.2</ecNumber>
    </recommendedName>
    <alternativeName>
        <fullName evidence="7">5'-phosphoribosylglycinamide transformylase</fullName>
    </alternativeName>
    <alternativeName>
        <fullName evidence="6">GAR transformylase</fullName>
    </alternativeName>
</protein>
<dbReference type="InterPro" id="IPR001555">
    <property type="entry name" value="GART_AS"/>
</dbReference>
<feature type="domain" description="Formyl transferase N-terminal" evidence="9">
    <location>
        <begin position="160"/>
        <end position="210"/>
    </location>
</feature>
<evidence type="ECO:0000313" key="11">
    <source>
        <dbReference type="Proteomes" id="UP001180020"/>
    </source>
</evidence>
<evidence type="ECO:0000256" key="2">
    <source>
        <dbReference type="ARBA" id="ARBA00012254"/>
    </source>
</evidence>
<dbReference type="Gene3D" id="3.40.50.170">
    <property type="entry name" value="Formyl transferase, N-terminal domain"/>
    <property type="match status" value="2"/>
</dbReference>
<dbReference type="EC" id="2.1.2.2" evidence="2"/>
<evidence type="ECO:0000313" key="10">
    <source>
        <dbReference type="EMBL" id="KAK1316081.1"/>
    </source>
</evidence>
<comment type="caution">
    <text evidence="10">The sequence shown here is derived from an EMBL/GenBank/DDBJ whole genome shotgun (WGS) entry which is preliminary data.</text>
</comment>
<dbReference type="EMBL" id="JAUJYO010000005">
    <property type="protein sequence ID" value="KAK1316081.1"/>
    <property type="molecule type" value="Genomic_DNA"/>
</dbReference>
<dbReference type="InterPro" id="IPR002376">
    <property type="entry name" value="Formyl_transf_N"/>
</dbReference>